<dbReference type="AlphaFoldDB" id="A0A1L7XPX8"/>
<name>A0A1L7XPX8_9HELO</name>
<keyword evidence="1" id="KW-1133">Transmembrane helix</keyword>
<keyword evidence="3" id="KW-1185">Reference proteome</keyword>
<accession>A0A1L7XPX8</accession>
<protein>
    <submittedName>
        <fullName evidence="2">Uncharacterized protein</fullName>
    </submittedName>
</protein>
<organism evidence="2 3">
    <name type="scientific">Phialocephala subalpina</name>
    <dbReference type="NCBI Taxonomy" id="576137"/>
    <lineage>
        <taxon>Eukaryota</taxon>
        <taxon>Fungi</taxon>
        <taxon>Dikarya</taxon>
        <taxon>Ascomycota</taxon>
        <taxon>Pezizomycotina</taxon>
        <taxon>Leotiomycetes</taxon>
        <taxon>Helotiales</taxon>
        <taxon>Mollisiaceae</taxon>
        <taxon>Phialocephala</taxon>
        <taxon>Phialocephala fortinii species complex</taxon>
    </lineage>
</organism>
<gene>
    <name evidence="2" type="ORF">PAC_16886</name>
</gene>
<proteinExistence type="predicted"/>
<dbReference type="OrthoDB" id="3166386at2759"/>
<evidence type="ECO:0000313" key="2">
    <source>
        <dbReference type="EMBL" id="CZR66987.1"/>
    </source>
</evidence>
<evidence type="ECO:0000313" key="3">
    <source>
        <dbReference type="Proteomes" id="UP000184330"/>
    </source>
</evidence>
<keyword evidence="1" id="KW-0812">Transmembrane</keyword>
<keyword evidence="1" id="KW-0472">Membrane</keyword>
<feature type="transmembrane region" description="Helical" evidence="1">
    <location>
        <begin position="13"/>
        <end position="34"/>
    </location>
</feature>
<dbReference type="EMBL" id="FJOG01000041">
    <property type="protein sequence ID" value="CZR66987.1"/>
    <property type="molecule type" value="Genomic_DNA"/>
</dbReference>
<sequence length="457" mass="50602">MSCQQQGTSATDVITYIGVPLAVLGVLPILWNVIRSFWIRHYLVSLIPTKARKNVSLTLDPASGVVIVGLDKLELTSQGVLSYGRRPKTLAARKVQQISTGLVGCSWMGLYATGIPTSKIGGGTQRVIVDASLRFESLGVHCDKQTLLFLALGLGVDPFRNQLRGISQGTLIDVEEKPVITIRTAAGDSTVELLPGLSFSERRALAWFYVMVVQDSRGLSYIPLALSKNSRSVNTAMLPGIISIKENLEQLEKNGVSLELALRWTCYVESVFYDEGNYELLPVPQTLLGAREDALTNLQSLNIDHLGAHLQVIFDTDSNMATKVLATLKKTWLEMVPQIKNGRRQGQRQRSLKDCQTCLHPSTLRRTSGIIRDIYNAVRPDAAQPPGQGPMFDDPASPIVTAARVWVGLSVIQLWRREEWETEIRLDGREVAKPSFEGLHRILLEDEDRPRHGIYIG</sequence>
<reference evidence="2 3" key="1">
    <citation type="submission" date="2016-03" db="EMBL/GenBank/DDBJ databases">
        <authorList>
            <person name="Ploux O."/>
        </authorList>
    </citation>
    <scope>NUCLEOTIDE SEQUENCE [LARGE SCALE GENOMIC DNA]</scope>
    <source>
        <strain evidence="2 3">UAMH 11012</strain>
    </source>
</reference>
<dbReference type="Proteomes" id="UP000184330">
    <property type="component" value="Unassembled WGS sequence"/>
</dbReference>
<evidence type="ECO:0000256" key="1">
    <source>
        <dbReference type="SAM" id="Phobius"/>
    </source>
</evidence>